<dbReference type="PANTHER" id="PTHR30632">
    <property type="entry name" value="MOLYBDATE-BINDING PERIPLASMIC PROTEIN"/>
    <property type="match status" value="1"/>
</dbReference>
<reference evidence="1 2" key="1">
    <citation type="submission" date="2018-09" db="EMBL/GenBank/DDBJ databases">
        <title>Acidovorax cavernicola nov. sp. isolated from Gruta de las Maravillas (Aracena, Spain).</title>
        <authorList>
            <person name="Jurado V."/>
            <person name="Gutierrez-Patricio S."/>
            <person name="Gonzalez-Pimentel J.L."/>
            <person name="Miller A.Z."/>
            <person name="Laiz L."/>
            <person name="Saiz-Jimenez C."/>
        </authorList>
    </citation>
    <scope>NUCLEOTIDE SEQUENCE [LARGE SCALE GENOMIC DNA]</scope>
    <source>
        <strain evidence="1 2">1011MAR4D40.2</strain>
    </source>
</reference>
<sequence>MTAPIRGLCSMATRGLLEELGALHTQRTGVPVTFEAVGGVDAARRVASGEDFDVVALASNAIDALAAAGRLDASGKADIVRSGVGVAVRAGAPKPVISTAQALRAAVLGADRIGYSTGPSGVALSALFARWGLADTLQDRLVQAPPGVAVGTLVARGDASLGFQQMSELIGVEGIDLLGPLPPEVQILTTFSAAPGIGWAQPAAVRALLDFMTSPDSAGSKRRHGMDPA</sequence>
<keyword evidence="2" id="KW-1185">Reference proteome</keyword>
<name>A0A9X8GWU1_9BURK</name>
<protein>
    <submittedName>
        <fullName evidence="1">ABC transporter substrate-binding protein</fullName>
    </submittedName>
</protein>
<organism evidence="1 2">
    <name type="scientific">Acidovorax cavernicola</name>
    <dbReference type="NCBI Taxonomy" id="1675792"/>
    <lineage>
        <taxon>Bacteria</taxon>
        <taxon>Pseudomonadati</taxon>
        <taxon>Pseudomonadota</taxon>
        <taxon>Betaproteobacteria</taxon>
        <taxon>Burkholderiales</taxon>
        <taxon>Comamonadaceae</taxon>
        <taxon>Acidovorax</taxon>
    </lineage>
</organism>
<dbReference type="Proteomes" id="UP000265619">
    <property type="component" value="Unassembled WGS sequence"/>
</dbReference>
<dbReference type="GO" id="GO:0030973">
    <property type="term" value="F:molybdate ion binding"/>
    <property type="evidence" value="ECO:0007669"/>
    <property type="project" value="TreeGrafter"/>
</dbReference>
<comment type="caution">
    <text evidence="1">The sequence shown here is derived from an EMBL/GenBank/DDBJ whole genome shotgun (WGS) entry which is preliminary data.</text>
</comment>
<evidence type="ECO:0000313" key="2">
    <source>
        <dbReference type="Proteomes" id="UP000265619"/>
    </source>
</evidence>
<dbReference type="Pfam" id="PF13531">
    <property type="entry name" value="SBP_bac_11"/>
    <property type="match status" value="1"/>
</dbReference>
<dbReference type="OrthoDB" id="8216219at2"/>
<accession>A0A9X8GWU1</accession>
<dbReference type="PANTHER" id="PTHR30632:SF11">
    <property type="entry name" value="BLR4797 PROTEIN"/>
    <property type="match status" value="1"/>
</dbReference>
<dbReference type="Gene3D" id="3.40.190.10">
    <property type="entry name" value="Periplasmic binding protein-like II"/>
    <property type="match status" value="2"/>
</dbReference>
<dbReference type="GO" id="GO:0015689">
    <property type="term" value="P:molybdate ion transport"/>
    <property type="evidence" value="ECO:0007669"/>
    <property type="project" value="TreeGrafter"/>
</dbReference>
<dbReference type="AlphaFoldDB" id="A0A9X8GWU1"/>
<gene>
    <name evidence="1" type="ORF">D3H34_03030</name>
</gene>
<proteinExistence type="predicted"/>
<dbReference type="RefSeq" id="WP_119551985.1">
    <property type="nucleotide sequence ID" value="NZ_QXMN01000002.1"/>
</dbReference>
<dbReference type="InterPro" id="IPR050682">
    <property type="entry name" value="ModA/WtpA"/>
</dbReference>
<dbReference type="SUPFAM" id="SSF53850">
    <property type="entry name" value="Periplasmic binding protein-like II"/>
    <property type="match status" value="1"/>
</dbReference>
<dbReference type="EMBL" id="QXMN01000002">
    <property type="protein sequence ID" value="RIX84611.1"/>
    <property type="molecule type" value="Genomic_DNA"/>
</dbReference>
<evidence type="ECO:0000313" key="1">
    <source>
        <dbReference type="EMBL" id="RIX84611.1"/>
    </source>
</evidence>